<dbReference type="InterPro" id="IPR001128">
    <property type="entry name" value="Cyt_P450"/>
</dbReference>
<dbReference type="InterPro" id="IPR002403">
    <property type="entry name" value="Cyt_P450_E_grp-IV"/>
</dbReference>
<keyword evidence="6" id="KW-0560">Oxidoreductase</keyword>
<accession>A0AAN6M3H4</accession>
<evidence type="ECO:0000256" key="1">
    <source>
        <dbReference type="ARBA" id="ARBA00001971"/>
    </source>
</evidence>
<evidence type="ECO:0000256" key="6">
    <source>
        <dbReference type="RuleBase" id="RU000461"/>
    </source>
</evidence>
<keyword evidence="7" id="KW-0472">Membrane</keyword>
<keyword evidence="7" id="KW-1133">Transmembrane helix</keyword>
<feature type="binding site" description="axial binding residue" evidence="5">
    <location>
        <position position="448"/>
    </location>
    <ligand>
        <name>heme</name>
        <dbReference type="ChEBI" id="CHEBI:30413"/>
    </ligand>
    <ligandPart>
        <name>Fe</name>
        <dbReference type="ChEBI" id="CHEBI:18248"/>
    </ligandPart>
</feature>
<keyword evidence="5 6" id="KW-0349">Heme</keyword>
<feature type="non-terminal residue" evidence="8">
    <location>
        <position position="1"/>
    </location>
</feature>
<comment type="cofactor">
    <cofactor evidence="1 5">
        <name>heme</name>
        <dbReference type="ChEBI" id="CHEBI:30413"/>
    </cofactor>
</comment>
<comment type="caution">
    <text evidence="8">The sequence shown here is derived from an EMBL/GenBank/DDBJ whole genome shotgun (WGS) entry which is preliminary data.</text>
</comment>
<dbReference type="GO" id="GO:0004497">
    <property type="term" value="F:monooxygenase activity"/>
    <property type="evidence" value="ECO:0007669"/>
    <property type="project" value="UniProtKB-KW"/>
</dbReference>
<feature type="transmembrane region" description="Helical" evidence="7">
    <location>
        <begin position="20"/>
        <end position="41"/>
    </location>
</feature>
<proteinExistence type="inferred from homology"/>
<dbReference type="Pfam" id="PF00067">
    <property type="entry name" value="p450"/>
    <property type="match status" value="1"/>
</dbReference>
<dbReference type="AlphaFoldDB" id="A0AAN6M3H4"/>
<dbReference type="InterPro" id="IPR036396">
    <property type="entry name" value="Cyt_P450_sf"/>
</dbReference>
<keyword evidence="3 5" id="KW-0479">Metal-binding</keyword>
<dbReference type="PANTHER" id="PTHR47582">
    <property type="entry name" value="P450, PUTATIVE (EUROFUNG)-RELATED"/>
    <property type="match status" value="1"/>
</dbReference>
<name>A0AAN6M3H4_9PLEO</name>
<dbReference type="GO" id="GO:0020037">
    <property type="term" value="F:heme binding"/>
    <property type="evidence" value="ECO:0007669"/>
    <property type="project" value="InterPro"/>
</dbReference>
<dbReference type="PRINTS" id="PR00465">
    <property type="entry name" value="EP450IV"/>
</dbReference>
<dbReference type="GO" id="GO:0016705">
    <property type="term" value="F:oxidoreductase activity, acting on paired donors, with incorporation or reduction of molecular oxygen"/>
    <property type="evidence" value="ECO:0007669"/>
    <property type="project" value="InterPro"/>
</dbReference>
<evidence type="ECO:0000313" key="9">
    <source>
        <dbReference type="Proteomes" id="UP001280581"/>
    </source>
</evidence>
<evidence type="ECO:0008006" key="10">
    <source>
        <dbReference type="Google" id="ProtNLM"/>
    </source>
</evidence>
<evidence type="ECO:0000256" key="7">
    <source>
        <dbReference type="SAM" id="Phobius"/>
    </source>
</evidence>
<dbReference type="PANTHER" id="PTHR47582:SF1">
    <property type="entry name" value="P450, PUTATIVE (EUROFUNG)-RELATED"/>
    <property type="match status" value="1"/>
</dbReference>
<dbReference type="InterPro" id="IPR053007">
    <property type="entry name" value="CYP450_monoxygenase_sec-met"/>
</dbReference>
<feature type="transmembrane region" description="Helical" evidence="7">
    <location>
        <begin position="298"/>
        <end position="316"/>
    </location>
</feature>
<dbReference type="GO" id="GO:0005506">
    <property type="term" value="F:iron ion binding"/>
    <property type="evidence" value="ECO:0007669"/>
    <property type="project" value="InterPro"/>
</dbReference>
<dbReference type="PROSITE" id="PS00086">
    <property type="entry name" value="CYTOCHROME_P450"/>
    <property type="match status" value="1"/>
</dbReference>
<dbReference type="CDD" id="cd11040">
    <property type="entry name" value="CYP7_CYP8-like"/>
    <property type="match status" value="1"/>
</dbReference>
<evidence type="ECO:0000256" key="4">
    <source>
        <dbReference type="ARBA" id="ARBA00023004"/>
    </source>
</evidence>
<organism evidence="8 9">
    <name type="scientific">Pseudopithomyces chartarum</name>
    <dbReference type="NCBI Taxonomy" id="1892770"/>
    <lineage>
        <taxon>Eukaryota</taxon>
        <taxon>Fungi</taxon>
        <taxon>Dikarya</taxon>
        <taxon>Ascomycota</taxon>
        <taxon>Pezizomycotina</taxon>
        <taxon>Dothideomycetes</taxon>
        <taxon>Pleosporomycetidae</taxon>
        <taxon>Pleosporales</taxon>
        <taxon>Massarineae</taxon>
        <taxon>Didymosphaeriaceae</taxon>
        <taxon>Pseudopithomyces</taxon>
    </lineage>
</organism>
<dbReference type="Gene3D" id="1.10.630.10">
    <property type="entry name" value="Cytochrome P450"/>
    <property type="match status" value="1"/>
</dbReference>
<evidence type="ECO:0000256" key="3">
    <source>
        <dbReference type="ARBA" id="ARBA00022723"/>
    </source>
</evidence>
<gene>
    <name evidence="8" type="ORF">GRF29_19g622239</name>
</gene>
<comment type="similarity">
    <text evidence="2 6">Belongs to the cytochrome P450 family.</text>
</comment>
<dbReference type="Proteomes" id="UP001280581">
    <property type="component" value="Unassembled WGS sequence"/>
</dbReference>
<keyword evidence="6" id="KW-0503">Monooxygenase</keyword>
<dbReference type="InterPro" id="IPR017972">
    <property type="entry name" value="Cyt_P450_CS"/>
</dbReference>
<keyword evidence="4 5" id="KW-0408">Iron</keyword>
<dbReference type="EMBL" id="WVTA01000003">
    <property type="protein sequence ID" value="KAK3214575.1"/>
    <property type="molecule type" value="Genomic_DNA"/>
</dbReference>
<keyword evidence="9" id="KW-1185">Reference proteome</keyword>
<sequence length="525" mass="58445">FSPDLDSTVFTYPLQHQFMISSIIVALVASVVAYVTLKLLLYATQSGSEPSAISAKVPFLQPAIEMAKYKTDYFVNLRKKYNLPIYTLRVPFQRIYVVTAPRLIQAVQSKTNASTFVPTLLDFGMLFSGLNKKSKKILTTAYGAHGNGFTQSVHKYLSSGLDLQAATRTAVDKLSASIPNNLATPYQVGLLEVLRHQLTLAVTGAIYGPENPYDDPTIEKSWLDFVPGISHLLYSPFPWITALKALKARARVIKAFERYFETGGHTQAFAMIPEMFNINTSHGLNLAEAAKLEMATSLAMLSSGAITLFWFLFHIVSDPTILQECRQEVLNLASSKISTPTGIAKVVDLRDLKQKCPTLMAVWHETLRYHSTVINIKKVQHETTLSEQYHLRKDSILMIPGTAIHHDTETWGPSASTFNHTRFFTAEGRKKLSNTSAFRPFGAGVTMCPGRHFATNAVLSLAAMILLQYDVEPVEGQWKTPTTKNADMWNAMPKPDCDIPVRITRRSEDVSKTAWKFVWGTPCTA</sequence>
<evidence type="ECO:0000256" key="5">
    <source>
        <dbReference type="PIRSR" id="PIRSR602403-1"/>
    </source>
</evidence>
<protein>
    <recommendedName>
        <fullName evidence="10">Cytochrome P450</fullName>
    </recommendedName>
</protein>
<keyword evidence="7" id="KW-0812">Transmembrane</keyword>
<evidence type="ECO:0000313" key="8">
    <source>
        <dbReference type="EMBL" id="KAK3214575.1"/>
    </source>
</evidence>
<evidence type="ECO:0000256" key="2">
    <source>
        <dbReference type="ARBA" id="ARBA00010617"/>
    </source>
</evidence>
<reference evidence="8 9" key="1">
    <citation type="submission" date="2021-02" db="EMBL/GenBank/DDBJ databases">
        <title>Genome assembly of Pseudopithomyces chartarum.</title>
        <authorList>
            <person name="Jauregui R."/>
            <person name="Singh J."/>
            <person name="Voisey C."/>
        </authorList>
    </citation>
    <scope>NUCLEOTIDE SEQUENCE [LARGE SCALE GENOMIC DNA]</scope>
    <source>
        <strain evidence="8 9">AGR01</strain>
    </source>
</reference>
<dbReference type="SUPFAM" id="SSF48264">
    <property type="entry name" value="Cytochrome P450"/>
    <property type="match status" value="1"/>
</dbReference>